<keyword evidence="3 7" id="KW-0813">Transport</keyword>
<protein>
    <recommendedName>
        <fullName evidence="9">Major facilitator superfamily (MFS) profile domain-containing protein</fullName>
    </recommendedName>
</protein>
<dbReference type="Proteomes" id="UP001345013">
    <property type="component" value="Unassembled WGS sequence"/>
</dbReference>
<feature type="transmembrane region" description="Helical" evidence="8">
    <location>
        <begin position="165"/>
        <end position="188"/>
    </location>
</feature>
<dbReference type="SUPFAM" id="SSF103473">
    <property type="entry name" value="MFS general substrate transporter"/>
    <property type="match status" value="1"/>
</dbReference>
<dbReference type="PROSITE" id="PS50850">
    <property type="entry name" value="MFS"/>
    <property type="match status" value="1"/>
</dbReference>
<dbReference type="PROSITE" id="PS00216">
    <property type="entry name" value="SUGAR_TRANSPORT_1"/>
    <property type="match status" value="1"/>
</dbReference>
<evidence type="ECO:0000256" key="6">
    <source>
        <dbReference type="ARBA" id="ARBA00023136"/>
    </source>
</evidence>
<dbReference type="Pfam" id="PF00083">
    <property type="entry name" value="Sugar_tr"/>
    <property type="match status" value="1"/>
</dbReference>
<keyword evidence="5 8" id="KW-1133">Transmembrane helix</keyword>
<feature type="transmembrane region" description="Helical" evidence="8">
    <location>
        <begin position="255"/>
        <end position="273"/>
    </location>
</feature>
<evidence type="ECO:0000256" key="5">
    <source>
        <dbReference type="ARBA" id="ARBA00022989"/>
    </source>
</evidence>
<dbReference type="InterPro" id="IPR003663">
    <property type="entry name" value="Sugar/inositol_transpt"/>
</dbReference>
<reference evidence="10 11" key="1">
    <citation type="submission" date="2023-08" db="EMBL/GenBank/DDBJ databases">
        <title>Black Yeasts Isolated from many extreme environments.</title>
        <authorList>
            <person name="Coleine C."/>
            <person name="Stajich J.E."/>
            <person name="Selbmann L."/>
        </authorList>
    </citation>
    <scope>NUCLEOTIDE SEQUENCE [LARGE SCALE GENOMIC DNA]</scope>
    <source>
        <strain evidence="10 11">CCFEE 5885</strain>
    </source>
</reference>
<evidence type="ECO:0000313" key="10">
    <source>
        <dbReference type="EMBL" id="KAK5096219.1"/>
    </source>
</evidence>
<sequence length="495" mass="55275">MQKYQLLCILFVTFGSIFYGYDSGCTTSVLGYSDFIEYFNLNATTIGAFGSAYYGGGAVGCFLNYYLPDRFGRLRTIQFSCVLGLIGSAMQTGATNFPVFCAGRVIGGIACGIVFSVCPTYASEIASPEIRGRVGAMYAFNVNFAYMFTEWVGLGFYFIKGNAAWRTLLGIQLVPAAAMLIASFWMPFSPRWLVMKGRDDEALEVLRRLHGGTHGHEDDFYVKEYHQIRAQNQIEKDNKLGLMAIFKKPSYRKRMYLVLTFTAFCQFTGIIPLQNYQVQIYLKLGFSNVFSLVLTGVWGTLGCISAITASQVIDRIGRRPLLFVAYSFMIPGGILLVALWASFEATGSANFALGKAVIFGMFFYGFGYSGFMNTFWPAYCGEVMPTNIRATATASSYALFNIIVILLVQVTPMAIEAISWKYFMIFVICDVIFIIIFILFFPETKNKTLEEIGLLFGDEVAETLEEAGQHVDDVLHEHEKHASAHYVDEVQPKHV</sequence>
<evidence type="ECO:0000256" key="8">
    <source>
        <dbReference type="SAM" id="Phobius"/>
    </source>
</evidence>
<comment type="subcellular location">
    <subcellularLocation>
        <location evidence="1">Membrane</location>
        <topology evidence="1">Multi-pass membrane protein</topology>
    </subcellularLocation>
</comment>
<keyword evidence="11" id="KW-1185">Reference proteome</keyword>
<feature type="transmembrane region" description="Helical" evidence="8">
    <location>
        <begin position="353"/>
        <end position="376"/>
    </location>
</feature>
<name>A0ABR0KIS6_9EURO</name>
<dbReference type="PANTHER" id="PTHR48022">
    <property type="entry name" value="PLASTIDIC GLUCOSE TRANSPORTER 4"/>
    <property type="match status" value="1"/>
</dbReference>
<dbReference type="InterPro" id="IPR050360">
    <property type="entry name" value="MFS_Sugar_Transporters"/>
</dbReference>
<dbReference type="PANTHER" id="PTHR48022:SF11">
    <property type="entry name" value="MONOSACCHARIDE TRANSPORTER (HXT8), PUTATIVE (AFU_ORTHOLOGUE AFUA_2G08120)-RELATED"/>
    <property type="match status" value="1"/>
</dbReference>
<dbReference type="InterPro" id="IPR020846">
    <property type="entry name" value="MFS_dom"/>
</dbReference>
<evidence type="ECO:0000259" key="9">
    <source>
        <dbReference type="PROSITE" id="PS50850"/>
    </source>
</evidence>
<evidence type="ECO:0000313" key="11">
    <source>
        <dbReference type="Proteomes" id="UP001345013"/>
    </source>
</evidence>
<evidence type="ECO:0000256" key="2">
    <source>
        <dbReference type="ARBA" id="ARBA00010992"/>
    </source>
</evidence>
<feature type="transmembrane region" description="Helical" evidence="8">
    <location>
        <begin position="321"/>
        <end position="341"/>
    </location>
</feature>
<dbReference type="Gene3D" id="1.20.1250.20">
    <property type="entry name" value="MFS general substrate transporter like domains"/>
    <property type="match status" value="1"/>
</dbReference>
<dbReference type="PROSITE" id="PS00217">
    <property type="entry name" value="SUGAR_TRANSPORT_2"/>
    <property type="match status" value="1"/>
</dbReference>
<dbReference type="InterPro" id="IPR036259">
    <property type="entry name" value="MFS_trans_sf"/>
</dbReference>
<feature type="transmembrane region" description="Helical" evidence="8">
    <location>
        <begin position="421"/>
        <end position="441"/>
    </location>
</feature>
<dbReference type="NCBIfam" id="TIGR00879">
    <property type="entry name" value="SP"/>
    <property type="match status" value="1"/>
</dbReference>
<feature type="transmembrane region" description="Helical" evidence="8">
    <location>
        <begin position="285"/>
        <end position="309"/>
    </location>
</feature>
<feature type="transmembrane region" description="Helical" evidence="8">
    <location>
        <begin position="397"/>
        <end position="415"/>
    </location>
</feature>
<evidence type="ECO:0000256" key="7">
    <source>
        <dbReference type="RuleBase" id="RU003346"/>
    </source>
</evidence>
<feature type="domain" description="Major facilitator superfamily (MFS) profile" evidence="9">
    <location>
        <begin position="8"/>
        <end position="445"/>
    </location>
</feature>
<evidence type="ECO:0000256" key="3">
    <source>
        <dbReference type="ARBA" id="ARBA00022448"/>
    </source>
</evidence>
<evidence type="ECO:0000256" key="4">
    <source>
        <dbReference type="ARBA" id="ARBA00022692"/>
    </source>
</evidence>
<proteinExistence type="inferred from homology"/>
<dbReference type="PRINTS" id="PR00171">
    <property type="entry name" value="SUGRTRNSPORT"/>
</dbReference>
<keyword evidence="4 8" id="KW-0812">Transmembrane</keyword>
<comment type="similarity">
    <text evidence="2 7">Belongs to the major facilitator superfamily. Sugar transporter (TC 2.A.1.1) family.</text>
</comment>
<dbReference type="InterPro" id="IPR005828">
    <property type="entry name" value="MFS_sugar_transport-like"/>
</dbReference>
<comment type="caution">
    <text evidence="10">The sequence shown here is derived from an EMBL/GenBank/DDBJ whole genome shotgun (WGS) entry which is preliminary data.</text>
</comment>
<feature type="transmembrane region" description="Helical" evidence="8">
    <location>
        <begin position="79"/>
        <end position="99"/>
    </location>
</feature>
<dbReference type="EMBL" id="JAVRRG010000023">
    <property type="protein sequence ID" value="KAK5096219.1"/>
    <property type="molecule type" value="Genomic_DNA"/>
</dbReference>
<organism evidence="10 11">
    <name type="scientific">Lithohypha guttulata</name>
    <dbReference type="NCBI Taxonomy" id="1690604"/>
    <lineage>
        <taxon>Eukaryota</taxon>
        <taxon>Fungi</taxon>
        <taxon>Dikarya</taxon>
        <taxon>Ascomycota</taxon>
        <taxon>Pezizomycotina</taxon>
        <taxon>Eurotiomycetes</taxon>
        <taxon>Chaetothyriomycetidae</taxon>
        <taxon>Chaetothyriales</taxon>
        <taxon>Trichomeriaceae</taxon>
        <taxon>Lithohypha</taxon>
    </lineage>
</organism>
<evidence type="ECO:0000256" key="1">
    <source>
        <dbReference type="ARBA" id="ARBA00004141"/>
    </source>
</evidence>
<feature type="transmembrane region" description="Helical" evidence="8">
    <location>
        <begin position="105"/>
        <end position="126"/>
    </location>
</feature>
<keyword evidence="6 8" id="KW-0472">Membrane</keyword>
<gene>
    <name evidence="10" type="ORF">LTR24_002624</name>
</gene>
<feature type="transmembrane region" description="Helical" evidence="8">
    <location>
        <begin position="138"/>
        <end position="159"/>
    </location>
</feature>
<dbReference type="InterPro" id="IPR005829">
    <property type="entry name" value="Sugar_transporter_CS"/>
</dbReference>
<accession>A0ABR0KIS6</accession>
<feature type="transmembrane region" description="Helical" evidence="8">
    <location>
        <begin position="46"/>
        <end position="67"/>
    </location>
</feature>